<dbReference type="NCBIfam" id="NF045890">
    <property type="entry name" value="conj_pls20_p028"/>
    <property type="match status" value="1"/>
</dbReference>
<dbReference type="RefSeq" id="WP_317070662.1">
    <property type="nucleotide sequence ID" value="NZ_JAWHVN010000024.1"/>
</dbReference>
<comment type="caution">
    <text evidence="4">The sequence shown here is derived from an EMBL/GenBank/DDBJ whole genome shotgun (WGS) entry which is preliminary data.</text>
</comment>
<feature type="transmembrane region" description="Helical" evidence="2">
    <location>
        <begin position="158"/>
        <end position="180"/>
    </location>
</feature>
<evidence type="ECO:0000259" key="3">
    <source>
        <dbReference type="Pfam" id="PF26635"/>
    </source>
</evidence>
<feature type="transmembrane region" description="Helical" evidence="2">
    <location>
        <begin position="427"/>
        <end position="448"/>
    </location>
</feature>
<feature type="compositionally biased region" description="Low complexity" evidence="1">
    <location>
        <begin position="691"/>
        <end position="708"/>
    </location>
</feature>
<keyword evidence="2" id="KW-1133">Transmembrane helix</keyword>
<dbReference type="EMBL" id="JAWHVN010000024">
    <property type="protein sequence ID" value="MDV2618260.1"/>
    <property type="molecule type" value="Genomic_DNA"/>
</dbReference>
<evidence type="ECO:0000256" key="2">
    <source>
        <dbReference type="SAM" id="Phobius"/>
    </source>
</evidence>
<dbReference type="InterPro" id="IPR058521">
    <property type="entry name" value="DUF8208"/>
</dbReference>
<dbReference type="InterPro" id="IPR058066">
    <property type="entry name" value="pXO2-14_N"/>
</dbReference>
<feature type="compositionally biased region" description="Low complexity" evidence="1">
    <location>
        <begin position="517"/>
        <end position="547"/>
    </location>
</feature>
<proteinExistence type="predicted"/>
<feature type="compositionally biased region" description="Basic and acidic residues" evidence="1">
    <location>
        <begin position="611"/>
        <end position="620"/>
    </location>
</feature>
<feature type="compositionally biased region" description="Polar residues" evidence="1">
    <location>
        <begin position="548"/>
        <end position="558"/>
    </location>
</feature>
<feature type="compositionally biased region" description="Low complexity" evidence="1">
    <location>
        <begin position="645"/>
        <end position="657"/>
    </location>
</feature>
<feature type="domain" description="DUF8208" evidence="3">
    <location>
        <begin position="89"/>
        <end position="468"/>
    </location>
</feature>
<dbReference type="AlphaFoldDB" id="A0ABD5GPZ9"/>
<keyword evidence="2" id="KW-0812">Transmembrane</keyword>
<reference evidence="4 5" key="1">
    <citation type="submission" date="2023-10" db="EMBL/GenBank/DDBJ databases">
        <title>Production of high quality cheese from raw caw milk (raw cheese).</title>
        <authorList>
            <person name="Samouris G."/>
        </authorList>
    </citation>
    <scope>NUCLEOTIDE SEQUENCE [LARGE SCALE GENOMIC DNA]</scope>
    <source>
        <strain evidence="4 5">MRS-5</strain>
    </source>
</reference>
<organism evidence="4 5">
    <name type="scientific">Lactococcus lactis</name>
    <dbReference type="NCBI Taxonomy" id="1358"/>
    <lineage>
        <taxon>Bacteria</taxon>
        <taxon>Bacillati</taxon>
        <taxon>Bacillota</taxon>
        <taxon>Bacilli</taxon>
        <taxon>Lactobacillales</taxon>
        <taxon>Streptococcaceae</taxon>
        <taxon>Lactococcus</taxon>
    </lineage>
</organism>
<feature type="transmembrane region" description="Helical" evidence="2">
    <location>
        <begin position="352"/>
        <end position="370"/>
    </location>
</feature>
<feature type="transmembrane region" description="Helical" evidence="2">
    <location>
        <begin position="134"/>
        <end position="152"/>
    </location>
</feature>
<name>A0ABD5GPZ9_9LACT</name>
<feature type="transmembrane region" description="Helical" evidence="2">
    <location>
        <begin position="382"/>
        <end position="407"/>
    </location>
</feature>
<accession>A0ABD5GPZ9</accession>
<dbReference type="Proteomes" id="UP001186159">
    <property type="component" value="Unassembled WGS sequence"/>
</dbReference>
<feature type="compositionally biased region" description="Polar residues" evidence="1">
    <location>
        <begin position="584"/>
        <end position="595"/>
    </location>
</feature>
<sequence>MKRKFSKLKLNKPWIMMMGIALIMMLTPMIVKAATPANWAPPKVGDSLLGGGDVTNKAEAINFYNYFSTYLTPMGWGWLAIPVSMFGKLFQALCSLADTLQSVFFTSVKFLGIFSSLSDANSDLGKLAQASQRLGLIIFVVTVTLYGFFVIFNGKSKTAKSILTTFIIATFGLSVVPWGLNKINGFVQDSMAGYQQATGNKSVGLSIIQRNVVDKFVLNEKNWNATLNESGGVLTQPEKYNVIKSINDWDAGEVAGVMSHDLLEGMDKKNGPNDASAVAVFEHRVQKTVEAKGGVEVLEDPMLATIKYHSTLGIANMAEANYLRYKVSWLSAFIEVIATDALFALMTVKVILSLYQIVSTYIVGGVLAAIRAKDSKKAKGILSSIFFGAMGVLFDLIVVYISIDIIAWLQSAAALDIMSGIPVPAQLLLRALAYVGVFFGSFAGVGIVEKYLGVSSGQGNALRQAMAGAMIVSTTFSAMRTAGGIAAGGVKKGVGALKSGLSYQPSSSGNSGGGTSGKNWSSGTGNFSSTSSANASESNADNSKASSTGNPFNNQGEGQPQAGGPTGEDDKQSNRQEEAKKNMEQQAPQSPSSEEANPWDSGIETPQPKSNRREEAKQKLEQQASNGGGSDFGQASPENSGALHSNTDGSGSSNDNSDGLEKQSPNPTNEPFEQLHNRMDQFGGQVEDVKNYQQSQIKQQRKAQTAQKRMQRSQRMNQAMNTLSSSGAESHIGKQESEEE</sequence>
<evidence type="ECO:0000256" key="1">
    <source>
        <dbReference type="SAM" id="MobiDB-lite"/>
    </source>
</evidence>
<feature type="transmembrane region" description="Helical" evidence="2">
    <location>
        <begin position="327"/>
        <end position="346"/>
    </location>
</feature>
<evidence type="ECO:0000313" key="5">
    <source>
        <dbReference type="Proteomes" id="UP001186159"/>
    </source>
</evidence>
<dbReference type="Pfam" id="PF26635">
    <property type="entry name" value="DUF8208"/>
    <property type="match status" value="1"/>
</dbReference>
<keyword evidence="2" id="KW-0472">Membrane</keyword>
<protein>
    <recommendedName>
        <fullName evidence="3">DUF8208 domain-containing protein</fullName>
    </recommendedName>
</protein>
<feature type="compositionally biased region" description="Polar residues" evidence="1">
    <location>
        <begin position="713"/>
        <end position="728"/>
    </location>
</feature>
<evidence type="ECO:0000313" key="4">
    <source>
        <dbReference type="EMBL" id="MDV2618260.1"/>
    </source>
</evidence>
<gene>
    <name evidence="4" type="ORF">RZO27_03825</name>
</gene>
<feature type="region of interest" description="Disordered" evidence="1">
    <location>
        <begin position="502"/>
        <end position="740"/>
    </location>
</feature>
<feature type="compositionally biased region" description="Basic and acidic residues" evidence="1">
    <location>
        <begin position="568"/>
        <end position="583"/>
    </location>
</feature>
<feature type="compositionally biased region" description="Basic and acidic residues" evidence="1">
    <location>
        <begin position="731"/>
        <end position="740"/>
    </location>
</feature>